<dbReference type="Proteomes" id="UP000028504">
    <property type="component" value="Chromosome"/>
</dbReference>
<dbReference type="InterPro" id="IPR021421">
    <property type="entry name" value="DUF3071"/>
</dbReference>
<gene>
    <name evidence="3" type="ORF">CATYP_03165</name>
</gene>
<evidence type="ECO:0000256" key="1">
    <source>
        <dbReference type="SAM" id="MobiDB-lite"/>
    </source>
</evidence>
<reference evidence="3 4" key="1">
    <citation type="submission" date="2014-07" db="EMBL/GenBank/DDBJ databases">
        <title>Complete genome sequence of Corynebacterium atypicum DSM 44849: identifiction of the mycolic acid biosynthesis genes.</title>
        <authorList>
            <person name="Tippelt A."/>
            <person name="Mollmann S."/>
            <person name="Albersmeier A."/>
            <person name="Jaenicke S."/>
            <person name="Ruckert C."/>
            <person name="Tauch A."/>
        </authorList>
    </citation>
    <scope>NUCLEOTIDE SEQUENCE [LARGE SCALE GENOMIC DNA]</scope>
    <source>
        <strain evidence="3 4">R2070</strain>
    </source>
</reference>
<feature type="region of interest" description="Disordered" evidence="1">
    <location>
        <begin position="228"/>
        <end position="340"/>
    </location>
</feature>
<dbReference type="EMBL" id="CP008944">
    <property type="protein sequence ID" value="AIG63842.1"/>
    <property type="molecule type" value="Genomic_DNA"/>
</dbReference>
<proteinExistence type="predicted"/>
<organism evidence="3 4">
    <name type="scientific">Corynebacterium atypicum</name>
    <dbReference type="NCBI Taxonomy" id="191610"/>
    <lineage>
        <taxon>Bacteria</taxon>
        <taxon>Bacillati</taxon>
        <taxon>Actinomycetota</taxon>
        <taxon>Actinomycetes</taxon>
        <taxon>Mycobacteriales</taxon>
        <taxon>Corynebacteriaceae</taxon>
        <taxon>Corynebacterium</taxon>
    </lineage>
</organism>
<feature type="region of interest" description="Disordered" evidence="1">
    <location>
        <begin position="1"/>
        <end position="108"/>
    </location>
</feature>
<feature type="compositionally biased region" description="Low complexity" evidence="1">
    <location>
        <begin position="62"/>
        <end position="73"/>
    </location>
</feature>
<feature type="compositionally biased region" description="Basic and acidic residues" evidence="1">
    <location>
        <begin position="23"/>
        <end position="44"/>
    </location>
</feature>
<name>A0ABN4DCA1_9CORY</name>
<dbReference type="Pfam" id="PF11268">
    <property type="entry name" value="DUF3071"/>
    <property type="match status" value="1"/>
</dbReference>
<sequence length="340" mass="37387">MRELFVVSEESGDGFFVLSDSANPDHPDAERFRLEITPKVREAVHAASPTTSPEPESVAATSPAQEEQTAESEPPAPETEAEAPDQPRATREPDPRLSAPLTMRPREIQDRVRAGASIVELAEEMQVAESRVEPFAHPVLLERARIAELARTSHPVRDDGPAKLTLAEVLATAFAARDIDPQGAHWDAYRDSAGTWVVTVTWEKARNTQRAEWTLQDHLTSSSTAVARNDVAVEMTDPEAARPQRKLRPVGRPRPVEPLNFSDPGEDDLKQSPGADPQPSSPAHDPDAVAEEPTEPAGTEGDLLQHPEGERPARRRRKAVTPHWEDVLLGVRANTKRPRK</sequence>
<dbReference type="RefSeq" id="WP_038604808.1">
    <property type="nucleotide sequence ID" value="NZ_CP008944.1"/>
</dbReference>
<dbReference type="NCBIfam" id="NF040712">
    <property type="entry name" value="SepH"/>
    <property type="match status" value="1"/>
</dbReference>
<evidence type="ECO:0000313" key="4">
    <source>
        <dbReference type="Proteomes" id="UP000028504"/>
    </source>
</evidence>
<protein>
    <recommendedName>
        <fullName evidence="2">DUF3071 domain-containing protein</fullName>
    </recommendedName>
</protein>
<dbReference type="InterPro" id="IPR047682">
    <property type="entry name" value="SepH-like"/>
</dbReference>
<evidence type="ECO:0000313" key="3">
    <source>
        <dbReference type="EMBL" id="AIG63842.1"/>
    </source>
</evidence>
<evidence type="ECO:0000259" key="2">
    <source>
        <dbReference type="Pfam" id="PF11268"/>
    </source>
</evidence>
<feature type="compositionally biased region" description="Basic and acidic residues" evidence="1">
    <location>
        <begin position="303"/>
        <end position="312"/>
    </location>
</feature>
<feature type="domain" description="DUF3071" evidence="2">
    <location>
        <begin position="1"/>
        <end position="214"/>
    </location>
</feature>
<accession>A0ABN4DCA1</accession>
<keyword evidence="4" id="KW-1185">Reference proteome</keyword>